<feature type="transmembrane region" description="Helical" evidence="7">
    <location>
        <begin position="111"/>
        <end position="130"/>
    </location>
</feature>
<feature type="transmembrane region" description="Helical" evidence="7">
    <location>
        <begin position="169"/>
        <end position="187"/>
    </location>
</feature>
<evidence type="ECO:0000256" key="5">
    <source>
        <dbReference type="ARBA" id="ARBA00022989"/>
    </source>
</evidence>
<dbReference type="InterPro" id="IPR036259">
    <property type="entry name" value="MFS_trans_sf"/>
</dbReference>
<dbReference type="AlphaFoldDB" id="A0A5M3WZD0"/>
<evidence type="ECO:0000256" key="7">
    <source>
        <dbReference type="SAM" id="Phobius"/>
    </source>
</evidence>
<dbReference type="InterPro" id="IPR011701">
    <property type="entry name" value="MFS"/>
</dbReference>
<dbReference type="Gene3D" id="1.20.1250.20">
    <property type="entry name" value="MFS general substrate transporter like domains"/>
    <property type="match status" value="1"/>
</dbReference>
<evidence type="ECO:0000256" key="4">
    <source>
        <dbReference type="ARBA" id="ARBA00022692"/>
    </source>
</evidence>
<evidence type="ECO:0000313" key="9">
    <source>
        <dbReference type="Proteomes" id="UP000331127"/>
    </source>
</evidence>
<dbReference type="CDD" id="cd06173">
    <property type="entry name" value="MFS_MefA_like"/>
    <property type="match status" value="1"/>
</dbReference>
<keyword evidence="2" id="KW-0813">Transport</keyword>
<reference evidence="8 9" key="1">
    <citation type="submission" date="2019-10" db="EMBL/GenBank/DDBJ databases">
        <title>Whole genome shotgun sequence of Acrocarpospora macrocephala NBRC 16266.</title>
        <authorList>
            <person name="Ichikawa N."/>
            <person name="Kimura A."/>
            <person name="Kitahashi Y."/>
            <person name="Komaki H."/>
            <person name="Oguchi A."/>
        </authorList>
    </citation>
    <scope>NUCLEOTIDE SEQUENCE [LARGE SCALE GENOMIC DNA]</scope>
    <source>
        <strain evidence="8 9">NBRC 16266</strain>
    </source>
</reference>
<dbReference type="Pfam" id="PF07690">
    <property type="entry name" value="MFS_1"/>
    <property type="match status" value="1"/>
</dbReference>
<evidence type="ECO:0000256" key="3">
    <source>
        <dbReference type="ARBA" id="ARBA00022475"/>
    </source>
</evidence>
<dbReference type="PANTHER" id="PTHR43266:SF10">
    <property type="entry name" value="BACILYSIN EXPORTER BACE-RELATED"/>
    <property type="match status" value="1"/>
</dbReference>
<keyword evidence="6 7" id="KW-0472">Membrane</keyword>
<comment type="subcellular location">
    <subcellularLocation>
        <location evidence="1">Cell membrane</location>
        <topology evidence="1">Multi-pass membrane protein</topology>
    </subcellularLocation>
</comment>
<proteinExistence type="predicted"/>
<feature type="transmembrane region" description="Helical" evidence="7">
    <location>
        <begin position="76"/>
        <end position="99"/>
    </location>
</feature>
<dbReference type="EMBL" id="BLAE01000065">
    <property type="protein sequence ID" value="GES14857.1"/>
    <property type="molecule type" value="Genomic_DNA"/>
</dbReference>
<feature type="transmembrane region" description="Helical" evidence="7">
    <location>
        <begin position="338"/>
        <end position="365"/>
    </location>
</feature>
<evidence type="ECO:0000313" key="8">
    <source>
        <dbReference type="EMBL" id="GES14857.1"/>
    </source>
</evidence>
<feature type="transmembrane region" description="Helical" evidence="7">
    <location>
        <begin position="142"/>
        <end position="163"/>
    </location>
</feature>
<evidence type="ECO:0000256" key="2">
    <source>
        <dbReference type="ARBA" id="ARBA00022448"/>
    </source>
</evidence>
<dbReference type="GO" id="GO:0022857">
    <property type="term" value="F:transmembrane transporter activity"/>
    <property type="evidence" value="ECO:0007669"/>
    <property type="project" value="InterPro"/>
</dbReference>
<dbReference type="RefSeq" id="WP_155360016.1">
    <property type="nucleotide sequence ID" value="NZ_BAAAHL010000009.1"/>
</dbReference>
<feature type="transmembrane region" description="Helical" evidence="7">
    <location>
        <begin position="47"/>
        <end position="69"/>
    </location>
</feature>
<feature type="transmembrane region" description="Helical" evidence="7">
    <location>
        <begin position="221"/>
        <end position="242"/>
    </location>
</feature>
<dbReference type="SUPFAM" id="SSF103473">
    <property type="entry name" value="MFS general substrate transporter"/>
    <property type="match status" value="1"/>
</dbReference>
<feature type="transmembrane region" description="Helical" evidence="7">
    <location>
        <begin position="282"/>
        <end position="299"/>
    </location>
</feature>
<keyword evidence="9" id="KW-1185">Reference proteome</keyword>
<accession>A0A5M3WZD0</accession>
<feature type="transmembrane region" description="Helical" evidence="7">
    <location>
        <begin position="371"/>
        <end position="390"/>
    </location>
</feature>
<protein>
    <submittedName>
        <fullName evidence="8">MFS transporter</fullName>
    </submittedName>
</protein>
<keyword evidence="5 7" id="KW-1133">Transmembrane helix</keyword>
<keyword evidence="4 7" id="KW-0812">Transmembrane</keyword>
<feature type="transmembrane region" description="Helical" evidence="7">
    <location>
        <begin position="254"/>
        <end position="275"/>
    </location>
</feature>
<evidence type="ECO:0000256" key="1">
    <source>
        <dbReference type="ARBA" id="ARBA00004651"/>
    </source>
</evidence>
<sequence>MRGYVGVLAGPVFRRYYAAQSASMLGDAFAPTAIALCLVGTGDDGGWLSAFLAAVTLPRLVVTLIGGVLGDALPKLPLLMAGFLARGCLQLATGLLFLLDGPLPAALLCQLLYGTVASIVFPVGFAYLPVCVGERELGPANGLLASTLNLANIVGPTFVALIALVTRDAAVAIVLDGITFFAAALLMRDLPRGAATGGISLGGGIASLRAGWDTLRRVRWLLLETSVSASMLFFVTAPFMVFGPSLVESHGSGAWALVMTAFGVGSVLGGTAAGAAQPSRPVLWAGAGLGLLAFPPLTLALDQPFWIICVAEAGAGVGIAAYSVLMSSSIQESVESGLMARVSAVSSAGSFVLFPLGLLIAPVVAGGTGQSGVLIFGGLWAVAGTLVLVASRDVRAYRAEGRG</sequence>
<organism evidence="8 9">
    <name type="scientific">Acrocarpospora macrocephala</name>
    <dbReference type="NCBI Taxonomy" id="150177"/>
    <lineage>
        <taxon>Bacteria</taxon>
        <taxon>Bacillati</taxon>
        <taxon>Actinomycetota</taxon>
        <taxon>Actinomycetes</taxon>
        <taxon>Streptosporangiales</taxon>
        <taxon>Streptosporangiaceae</taxon>
        <taxon>Acrocarpospora</taxon>
    </lineage>
</organism>
<dbReference type="GO" id="GO:0005886">
    <property type="term" value="C:plasma membrane"/>
    <property type="evidence" value="ECO:0007669"/>
    <property type="project" value="UniProtKB-SubCell"/>
</dbReference>
<dbReference type="PANTHER" id="PTHR43266">
    <property type="entry name" value="MACROLIDE-EFFLUX PROTEIN"/>
    <property type="match status" value="1"/>
</dbReference>
<gene>
    <name evidence="8" type="ORF">Amac_084540</name>
</gene>
<keyword evidence="3" id="KW-1003">Cell membrane</keyword>
<dbReference type="Proteomes" id="UP000331127">
    <property type="component" value="Unassembled WGS sequence"/>
</dbReference>
<name>A0A5M3WZD0_9ACTN</name>
<evidence type="ECO:0000256" key="6">
    <source>
        <dbReference type="ARBA" id="ARBA00023136"/>
    </source>
</evidence>
<feature type="transmembrane region" description="Helical" evidence="7">
    <location>
        <begin position="305"/>
        <end position="326"/>
    </location>
</feature>
<feature type="transmembrane region" description="Helical" evidence="7">
    <location>
        <begin position="21"/>
        <end position="41"/>
    </location>
</feature>
<comment type="caution">
    <text evidence="8">The sequence shown here is derived from an EMBL/GenBank/DDBJ whole genome shotgun (WGS) entry which is preliminary data.</text>
</comment>
<dbReference type="OrthoDB" id="3539228at2"/>